<comment type="caution">
    <text evidence="1">The sequence shown here is derived from an EMBL/GenBank/DDBJ whole genome shotgun (WGS) entry which is preliminary data.</text>
</comment>
<name>A0AAW5NWB5_9BACE</name>
<dbReference type="Proteomes" id="UP001204548">
    <property type="component" value="Unassembled WGS sequence"/>
</dbReference>
<dbReference type="EMBL" id="JANUTS010000001">
    <property type="protein sequence ID" value="MCS2792630.1"/>
    <property type="molecule type" value="Genomic_DNA"/>
</dbReference>
<gene>
    <name evidence="1" type="ORF">NXW97_11530</name>
</gene>
<proteinExistence type="predicted"/>
<reference evidence="1" key="1">
    <citation type="submission" date="2022-08" db="EMBL/GenBank/DDBJ databases">
        <title>Genome Sequencing of Bacteroides fragilis Group Isolates with Nanopore Technology.</title>
        <authorList>
            <person name="Tisza M.J."/>
            <person name="Smith D."/>
            <person name="Dekker J.P."/>
        </authorList>
    </citation>
    <scope>NUCLEOTIDE SEQUENCE</scope>
    <source>
        <strain evidence="1">BFG-351</strain>
    </source>
</reference>
<sequence>MVKVQQSHNGYKSFGASTNIADASNLFQFVAENTKVEWSLSVFESGGVHTAIIATDQQPNTVQNGISAKNNLGVVGESKVQIHSHPDSGGTKGGYGNDLRNANPKSKNLVYFQANRILYEYNNTKSNIKETPVVEKKQVYIII</sequence>
<accession>A0AAW5NWB5</accession>
<dbReference type="Pfam" id="PF15659">
    <property type="entry name" value="Toxin-JAB1"/>
    <property type="match status" value="1"/>
</dbReference>
<dbReference type="InterPro" id="IPR028218">
    <property type="entry name" value="Toxin-JAB1"/>
</dbReference>
<evidence type="ECO:0000313" key="1">
    <source>
        <dbReference type="EMBL" id="MCS2792630.1"/>
    </source>
</evidence>
<evidence type="ECO:0000313" key="2">
    <source>
        <dbReference type="Proteomes" id="UP001204548"/>
    </source>
</evidence>
<protein>
    <submittedName>
        <fullName evidence="1">Uncharacterized protein</fullName>
    </submittedName>
</protein>
<dbReference type="AlphaFoldDB" id="A0AAW5NWB5"/>
<organism evidence="1 2">
    <name type="scientific">Bacteroides faecis</name>
    <dbReference type="NCBI Taxonomy" id="674529"/>
    <lineage>
        <taxon>Bacteria</taxon>
        <taxon>Pseudomonadati</taxon>
        <taxon>Bacteroidota</taxon>
        <taxon>Bacteroidia</taxon>
        <taxon>Bacteroidales</taxon>
        <taxon>Bacteroidaceae</taxon>
        <taxon>Bacteroides</taxon>
    </lineage>
</organism>